<dbReference type="OrthoDB" id="296793at2759"/>
<evidence type="ECO:0000313" key="14">
    <source>
        <dbReference type="Proteomes" id="UP000001744"/>
    </source>
</evidence>
<dbReference type="AlphaFoldDB" id="B6JXZ9"/>
<feature type="domain" description="Conserved oligomeric Golgi complex subunit 3 C-terminal" evidence="11">
    <location>
        <begin position="267"/>
        <end position="588"/>
    </location>
</feature>
<dbReference type="GO" id="GO:0006891">
    <property type="term" value="P:intra-Golgi vesicle-mediated transport"/>
    <property type="evidence" value="ECO:0000318"/>
    <property type="project" value="GO_Central"/>
</dbReference>
<evidence type="ECO:0000313" key="12">
    <source>
        <dbReference type="EMBL" id="EEB06417.2"/>
    </source>
</evidence>
<dbReference type="Pfam" id="PF04136">
    <property type="entry name" value="COG3_N"/>
    <property type="match status" value="1"/>
</dbReference>
<dbReference type="GO" id="GO:0000139">
    <property type="term" value="C:Golgi membrane"/>
    <property type="evidence" value="ECO:0007669"/>
    <property type="project" value="UniProtKB-SubCell"/>
</dbReference>
<dbReference type="InterPro" id="IPR048685">
    <property type="entry name" value="COG3_C"/>
</dbReference>
<dbReference type="RefSeq" id="XP_002172710.2">
    <property type="nucleotide sequence ID" value="XM_002172674.2"/>
</dbReference>
<dbReference type="InterPro" id="IPR007265">
    <property type="entry name" value="COG_su3"/>
</dbReference>
<evidence type="ECO:0000259" key="10">
    <source>
        <dbReference type="Pfam" id="PF04136"/>
    </source>
</evidence>
<evidence type="ECO:0000256" key="3">
    <source>
        <dbReference type="ARBA" id="ARBA00020976"/>
    </source>
</evidence>
<evidence type="ECO:0000256" key="5">
    <source>
        <dbReference type="ARBA" id="ARBA00022927"/>
    </source>
</evidence>
<evidence type="ECO:0000256" key="8">
    <source>
        <dbReference type="ARBA" id="ARBA00031339"/>
    </source>
</evidence>
<dbReference type="EMBL" id="KE651168">
    <property type="protein sequence ID" value="EEB06417.2"/>
    <property type="molecule type" value="Genomic_DNA"/>
</dbReference>
<feature type="region of interest" description="Disordered" evidence="9">
    <location>
        <begin position="1"/>
        <end position="28"/>
    </location>
</feature>
<dbReference type="Pfam" id="PF20671">
    <property type="entry name" value="COG3_C"/>
    <property type="match status" value="1"/>
</dbReference>
<dbReference type="VEuPathDB" id="FungiDB:SJAG_01459"/>
<dbReference type="PANTHER" id="PTHR13302">
    <property type="entry name" value="CONSERVED OLIGOMERIC GOLGI COMPLEX COMPONENT 3"/>
    <property type="match status" value="1"/>
</dbReference>
<evidence type="ECO:0000259" key="11">
    <source>
        <dbReference type="Pfam" id="PF20671"/>
    </source>
</evidence>
<dbReference type="PANTHER" id="PTHR13302:SF8">
    <property type="entry name" value="CONSERVED OLIGOMERIC GOLGI COMPLEX SUBUNIT 3"/>
    <property type="match status" value="1"/>
</dbReference>
<gene>
    <name evidence="13" type="primary">cog3</name>
    <name evidence="12" type="ORF">SJAG_01459</name>
</gene>
<feature type="region of interest" description="Disordered" evidence="9">
    <location>
        <begin position="725"/>
        <end position="753"/>
    </location>
</feature>
<dbReference type="eggNOG" id="KOG2604">
    <property type="taxonomic scope" value="Eukaryota"/>
</dbReference>
<dbReference type="JaponicusDB" id="SJAG_01459">
    <property type="gene designation" value="cog3"/>
</dbReference>
<accession>B6JXZ9</accession>
<feature type="domain" description="Conserved oligomeric Golgi complex subunit 3 N-terminal" evidence="10">
    <location>
        <begin position="102"/>
        <end position="245"/>
    </location>
</feature>
<dbReference type="Proteomes" id="UP000001744">
    <property type="component" value="Unassembled WGS sequence"/>
</dbReference>
<sequence length="753" mass="85981">MFDQWDLSTNFLPTSYEEEESTTDNPVPIGFEKSAEEKKKEAVPVLSIETASVSRRAGSFSGNSAIHEQGLTQPSISFTFDEYNFFNSQLYTTTAEVEAQKLLEQLNVTAAYTDCLITKSDTLHESLSLLRNRFSRSEKEMLEFSMRCDELTSGERTLLHTADKIQESWNYFQPLKELSKLLHKPAPDLVTKYVFKDALSQLYRCIAFLQLHNNFLDSPEYLEQYERLLSNALGIIRTYFIRSIKSALASTQRELSRMDASKVMDSSLMYARFSVVSRITGPLLEEVQAHLDLSPMGVQVVNDCIREFLAARKTLLVPLVESLMNNYAREKNLTTYIQNSFAFFKLMVDDELKLYSQFFRQESPLLPSFWTEVVSSFQGLARSLILHEHNLDQLCRNCSLLQAETKVQQDSNGEDTQSYYDFLNTTYQQVLQTLQSRILFVVHNTYINSIEKYTPLPEDMQPELRPDLLPESMNKLNMGEKPLTAANTEYLSNLAASQGWYPPVQKSIEVLSKVYRLLNSHVFDEIAHEIVHICIASLVSAGNAFAKTSDPQSSRLFLVKNFLILKRQIEAFDIEFANIQVGIDFHKVWQSIREWKNGLHSLWDFAQQKLPGMVTNMVDARQELDQQLRIAVNLYIETATRSFTDCLQTRRPEAANQMLEKLNASFSHIEEQCAAFFTEDWLINLFVRAIQEDVVRAYEAYVSELESTQPAVTTVSLDQVLSAMSMSSEKGTEGAEEDLDKSAEEGPDNGSND</sequence>
<keyword evidence="7" id="KW-0472">Membrane</keyword>
<dbReference type="InterPro" id="IPR048320">
    <property type="entry name" value="COG3_N"/>
</dbReference>
<evidence type="ECO:0000256" key="4">
    <source>
        <dbReference type="ARBA" id="ARBA00022448"/>
    </source>
</evidence>
<dbReference type="STRING" id="402676.B6JXZ9"/>
<feature type="compositionally biased region" description="Polar residues" evidence="9">
    <location>
        <begin position="1"/>
        <end position="13"/>
    </location>
</feature>
<keyword evidence="6" id="KW-0333">Golgi apparatus</keyword>
<evidence type="ECO:0000256" key="1">
    <source>
        <dbReference type="ARBA" id="ARBA00004395"/>
    </source>
</evidence>
<evidence type="ECO:0000256" key="6">
    <source>
        <dbReference type="ARBA" id="ARBA00023034"/>
    </source>
</evidence>
<evidence type="ECO:0000256" key="9">
    <source>
        <dbReference type="SAM" id="MobiDB-lite"/>
    </source>
</evidence>
<proteinExistence type="inferred from homology"/>
<keyword evidence="14" id="KW-1185">Reference proteome</keyword>
<dbReference type="GO" id="GO:0007030">
    <property type="term" value="P:Golgi organization"/>
    <property type="evidence" value="ECO:0000318"/>
    <property type="project" value="GO_Central"/>
</dbReference>
<name>B6JXZ9_SCHJY</name>
<evidence type="ECO:0000313" key="13">
    <source>
        <dbReference type="JaponicusDB" id="SJAG_01459"/>
    </source>
</evidence>
<keyword evidence="5" id="KW-0653">Protein transport</keyword>
<keyword evidence="4" id="KW-0813">Transport</keyword>
<protein>
    <recommendedName>
        <fullName evidence="3">Conserved oligomeric Golgi complex subunit 3</fullName>
    </recommendedName>
    <alternativeName>
        <fullName evidence="8">Component of oligomeric Golgi complex 3</fullName>
    </alternativeName>
</protein>
<comment type="subcellular location">
    <subcellularLocation>
        <location evidence="1">Golgi apparatus membrane</location>
        <topology evidence="1">Peripheral membrane protein</topology>
    </subcellularLocation>
</comment>
<reference evidence="12 14" key="1">
    <citation type="journal article" date="2011" name="Science">
        <title>Comparative functional genomics of the fission yeasts.</title>
        <authorList>
            <person name="Rhind N."/>
            <person name="Chen Z."/>
            <person name="Yassour M."/>
            <person name="Thompson D.A."/>
            <person name="Haas B.J."/>
            <person name="Habib N."/>
            <person name="Wapinski I."/>
            <person name="Roy S."/>
            <person name="Lin M.F."/>
            <person name="Heiman D.I."/>
            <person name="Young S.K."/>
            <person name="Furuya K."/>
            <person name="Guo Y."/>
            <person name="Pidoux A."/>
            <person name="Chen H.M."/>
            <person name="Robbertse B."/>
            <person name="Goldberg J.M."/>
            <person name="Aoki K."/>
            <person name="Bayne E.H."/>
            <person name="Berlin A.M."/>
            <person name="Desjardins C.A."/>
            <person name="Dobbs E."/>
            <person name="Dukaj L."/>
            <person name="Fan L."/>
            <person name="FitzGerald M.G."/>
            <person name="French C."/>
            <person name="Gujja S."/>
            <person name="Hansen K."/>
            <person name="Keifenheim D."/>
            <person name="Levin J.Z."/>
            <person name="Mosher R.A."/>
            <person name="Mueller C.A."/>
            <person name="Pfiffner J."/>
            <person name="Priest M."/>
            <person name="Russ C."/>
            <person name="Smialowska A."/>
            <person name="Swoboda P."/>
            <person name="Sykes S.M."/>
            <person name="Vaughn M."/>
            <person name="Vengrova S."/>
            <person name="Yoder R."/>
            <person name="Zeng Q."/>
            <person name="Allshire R."/>
            <person name="Baulcombe D."/>
            <person name="Birren B.W."/>
            <person name="Brown W."/>
            <person name="Ekwall K."/>
            <person name="Kellis M."/>
            <person name="Leatherwood J."/>
            <person name="Levin H."/>
            <person name="Margalit H."/>
            <person name="Martienssen R."/>
            <person name="Nieduszynski C.A."/>
            <person name="Spatafora J.W."/>
            <person name="Friedman N."/>
            <person name="Dalgaard J.Z."/>
            <person name="Baumann P."/>
            <person name="Niki H."/>
            <person name="Regev A."/>
            <person name="Nusbaum C."/>
        </authorList>
    </citation>
    <scope>NUCLEOTIDE SEQUENCE [LARGE SCALE GENOMIC DNA]</scope>
    <source>
        <strain evidence="14">yFS275 / FY16936</strain>
    </source>
</reference>
<comment type="similarity">
    <text evidence="2">Belongs to the COG3 family.</text>
</comment>
<evidence type="ECO:0000256" key="7">
    <source>
        <dbReference type="ARBA" id="ARBA00023136"/>
    </source>
</evidence>
<dbReference type="GO" id="GO:0017119">
    <property type="term" value="C:Golgi transport complex"/>
    <property type="evidence" value="ECO:0000318"/>
    <property type="project" value="GO_Central"/>
</dbReference>
<dbReference type="GO" id="GO:0005801">
    <property type="term" value="C:cis-Golgi network"/>
    <property type="evidence" value="ECO:0007669"/>
    <property type="project" value="InterPro"/>
</dbReference>
<evidence type="ECO:0000256" key="2">
    <source>
        <dbReference type="ARBA" id="ARBA00009936"/>
    </source>
</evidence>
<organism evidence="12 14">
    <name type="scientific">Schizosaccharomyces japonicus (strain yFS275 / FY16936)</name>
    <name type="common">Fission yeast</name>
    <dbReference type="NCBI Taxonomy" id="402676"/>
    <lineage>
        <taxon>Eukaryota</taxon>
        <taxon>Fungi</taxon>
        <taxon>Dikarya</taxon>
        <taxon>Ascomycota</taxon>
        <taxon>Taphrinomycotina</taxon>
        <taxon>Schizosaccharomycetes</taxon>
        <taxon>Schizosaccharomycetales</taxon>
        <taxon>Schizosaccharomycetaceae</taxon>
        <taxon>Schizosaccharomyces</taxon>
    </lineage>
</organism>
<dbReference type="HOGENOM" id="CLU_011639_0_0_1"/>
<dbReference type="GeneID" id="7051416"/>
<dbReference type="GO" id="GO:0006886">
    <property type="term" value="P:intracellular protein transport"/>
    <property type="evidence" value="ECO:0007669"/>
    <property type="project" value="InterPro"/>
</dbReference>
<dbReference type="OMA" id="LEEHMQY"/>